<feature type="coiled-coil region" evidence="1">
    <location>
        <begin position="41"/>
        <end position="94"/>
    </location>
</feature>
<dbReference type="RefSeq" id="YP_007354405.1">
    <property type="nucleotide sequence ID" value="NC_020104.1"/>
</dbReference>
<dbReference type="KEGG" id="vg:14445522"/>
<reference evidence="3 4" key="1">
    <citation type="journal article" date="2012" name="Genome Biol. Evol.">
        <title>Related Giant Viruses in Distant Locations and Different Habitats: Acanthamoeba polyphaga moumouvirus Represents a Third Lineage of the Mimiviridae That Is Close to the Megavirus Lineage.</title>
        <authorList>
            <person name="Yoosuf N."/>
            <person name="Yutin N."/>
            <person name="Colson P."/>
            <person name="Shabalina S.A."/>
            <person name="Pagnier I."/>
            <person name="Robert C."/>
            <person name="Azza S."/>
            <person name="Klose T."/>
            <person name="Wong J."/>
            <person name="Rossmann M.G."/>
            <person name="La Scola B."/>
            <person name="Raoult D."/>
            <person name="Koonin E.V."/>
        </authorList>
    </citation>
    <scope>NUCLEOTIDE SEQUENCE [LARGE SCALE GENOMIC DNA]</scope>
    <source>
        <strain evidence="3 4">M10A</strain>
    </source>
</reference>
<keyword evidence="4" id="KW-1185">Reference proteome</keyword>
<name>L7RBR4_9VIRU</name>
<accession>L7RBR4</accession>
<organism evidence="3 4">
    <name type="scientific">Acanthamoeba polyphaga moumouvirus</name>
    <dbReference type="NCBI Taxonomy" id="1269028"/>
    <lineage>
        <taxon>Viruses</taxon>
        <taxon>Varidnaviria</taxon>
        <taxon>Bamfordvirae</taxon>
        <taxon>Nucleocytoviricota</taxon>
        <taxon>Megaviricetes</taxon>
        <taxon>Imitervirales</taxon>
        <taxon>Mimiviridae</taxon>
        <taxon>Megamimivirinae</taxon>
        <taxon>Moumouvirus</taxon>
    </lineage>
</organism>
<gene>
    <name evidence="3" type="ORF">Moumou_00433</name>
</gene>
<sequence>MAKKDTGFYVIIALILLILAYWFWRNYMANRENVVVNNQTYQVLQSNIRSLNQQLLFLKQQISNLHVPIPDDVRNNLTRTVNNINQQVAALNNQVQVFLPKIDRNQLNELGQTLTAFNTNAMDLNTSVNNLLNQNISLFRYTNPNNVNPIPNNNVNMAFNQLHQNISSLQNDTTSLAQALSHVNPQSIPANLRNELTHLIPNLNQKIAEISQRLPNIIQQLSPSQHSILNNLLTTFNNGINALNRVLAPITHQQLNAINI</sequence>
<keyword evidence="2" id="KW-0472">Membrane</keyword>
<evidence type="ECO:0000313" key="3">
    <source>
        <dbReference type="EMBL" id="AGC01969.1"/>
    </source>
</evidence>
<keyword evidence="2" id="KW-1133">Transmembrane helix</keyword>
<dbReference type="Proteomes" id="UP000201640">
    <property type="component" value="Segment"/>
</dbReference>
<evidence type="ECO:0000256" key="2">
    <source>
        <dbReference type="SAM" id="Phobius"/>
    </source>
</evidence>
<evidence type="ECO:0000313" key="4">
    <source>
        <dbReference type="Proteomes" id="UP000201640"/>
    </source>
</evidence>
<keyword evidence="1" id="KW-0175">Coiled coil</keyword>
<dbReference type="OrthoDB" id="32158at10239"/>
<dbReference type="GeneID" id="14445522"/>
<evidence type="ECO:0000256" key="1">
    <source>
        <dbReference type="SAM" id="Coils"/>
    </source>
</evidence>
<dbReference type="EMBL" id="JX962719">
    <property type="protein sequence ID" value="AGC01969.1"/>
    <property type="molecule type" value="Genomic_DNA"/>
</dbReference>
<proteinExistence type="predicted"/>
<keyword evidence="2" id="KW-0812">Transmembrane</keyword>
<feature type="transmembrane region" description="Helical" evidence="2">
    <location>
        <begin position="6"/>
        <end position="24"/>
    </location>
</feature>
<protein>
    <submittedName>
        <fullName evidence="3">Uncharacterized protein</fullName>
    </submittedName>
</protein>